<dbReference type="Proteomes" id="UP000503462">
    <property type="component" value="Chromosome 1"/>
</dbReference>
<reference evidence="2 3" key="1">
    <citation type="journal article" date="2016" name="Sci. Rep.">
        <title>Peltaster fructicola genome reveals evolution from an invasive phytopathogen to an ectophytic parasite.</title>
        <authorList>
            <person name="Xu C."/>
            <person name="Chen H."/>
            <person name="Gleason M.L."/>
            <person name="Xu J.R."/>
            <person name="Liu H."/>
            <person name="Zhang R."/>
            <person name="Sun G."/>
        </authorList>
    </citation>
    <scope>NUCLEOTIDE SEQUENCE [LARGE SCALE GENOMIC DNA]</scope>
    <source>
        <strain evidence="2 3">LNHT1506</strain>
    </source>
</reference>
<dbReference type="OrthoDB" id="5426563at2759"/>
<evidence type="ECO:0000313" key="2">
    <source>
        <dbReference type="EMBL" id="QIW95462.1"/>
    </source>
</evidence>
<keyword evidence="3" id="KW-1185">Reference proteome</keyword>
<feature type="region of interest" description="Disordered" evidence="1">
    <location>
        <begin position="261"/>
        <end position="281"/>
    </location>
</feature>
<dbReference type="EMBL" id="CP051139">
    <property type="protein sequence ID" value="QIW95462.1"/>
    <property type="molecule type" value="Genomic_DNA"/>
</dbReference>
<evidence type="ECO:0000313" key="3">
    <source>
        <dbReference type="Proteomes" id="UP000503462"/>
    </source>
</evidence>
<gene>
    <name evidence="2" type="ORF">AMS68_000980</name>
</gene>
<feature type="region of interest" description="Disordered" evidence="1">
    <location>
        <begin position="170"/>
        <end position="195"/>
    </location>
</feature>
<sequence>MNWTGGELMRAAPTKAKTLRRKHKAQFARARANAAHVTQATRPDTRSLTTTRPVSIVNLTGVRSTDHGTLSTSGMDREEYRLLMKRQEMLRRPDWLDLQATKPMEISFASRSDKLLIGRRRKMKKTTTRPPLPQHQALVGLPTRGFATRQASIHEDTSVRIKIGTNALDSQTQHSSLHRPVQQRKSPADLDSLSEEPMLLDSDDDLFERVTPRQIPIYVADQSYDRPVEDRTQHQYNTACSADTTLTDNSLARRGGLLAKTHSGDSEQALPWSTSKIDDPPVHIALAGQPSMRENVRSGDEKDGEANDECQHTWKGFCGISTSSYHNASFKVQPTQKQSSSNSHPVLVQPILQDLRSPATESHDHKAQQDLNAVRLQHAFLQARTAMPLQETAPIQTTSCQTQEELWRRFILGDNGSDSEESLPIASRGRSNLMNISSPKHLKPLSIFDTDSTHGSHMATRGARTHAIPSSRLMAGANSSLDGLPSSQPSVFGTTAAVASSTWRV</sequence>
<accession>A0A6H0XL69</accession>
<proteinExistence type="predicted"/>
<evidence type="ECO:0000256" key="1">
    <source>
        <dbReference type="SAM" id="MobiDB-lite"/>
    </source>
</evidence>
<organism evidence="2 3">
    <name type="scientific">Peltaster fructicola</name>
    <dbReference type="NCBI Taxonomy" id="286661"/>
    <lineage>
        <taxon>Eukaryota</taxon>
        <taxon>Fungi</taxon>
        <taxon>Dikarya</taxon>
        <taxon>Ascomycota</taxon>
        <taxon>Pezizomycotina</taxon>
        <taxon>Dothideomycetes</taxon>
        <taxon>Dothideomycetes incertae sedis</taxon>
        <taxon>Peltaster</taxon>
    </lineage>
</organism>
<dbReference type="AlphaFoldDB" id="A0A6H0XL69"/>
<protein>
    <submittedName>
        <fullName evidence="2">Uncharacterized protein</fullName>
    </submittedName>
</protein>
<name>A0A6H0XL69_9PEZI</name>